<protein>
    <recommendedName>
        <fullName evidence="4">N-acetylgalactosaminide beta-1,3-galactosyltransferase</fullName>
    </recommendedName>
</protein>
<reference evidence="1" key="1">
    <citation type="submission" date="2021-02" db="EMBL/GenBank/DDBJ databases">
        <authorList>
            <person name="Nowell W R."/>
        </authorList>
    </citation>
    <scope>NUCLEOTIDE SEQUENCE</scope>
</reference>
<name>A0A815I319_9BILA</name>
<dbReference type="AlphaFoldDB" id="A0A815I319"/>
<evidence type="ECO:0000313" key="3">
    <source>
        <dbReference type="Proteomes" id="UP000663864"/>
    </source>
</evidence>
<sequence length="407" mass="47476">MGNITVQVSLYSTALKINNVQLTEFSGEYEEVPSILIMNNTIRQYVIEEIYFALTTNTQRILKTIHYLKFWAKLSRIKCLIVFEQKDFLTTANITEYLVNEGISCKVQTSNVTRYEERYLELFHMAWNNQEIKEDIHTGIKKVEWFAVGDDDTIWFVNNLLHTLQQYNSSNFMYIGDISNKKSQVIRHGAYYAYGGGGILLSRPLAVLFAQHIQECKQFLNLYGGDEMIGKCITEILQVNLTRNNNFHQMDSNGDMTGYLESGINGLVSLHHMFSMWKPFPNEHTNKINETINLIQLAYTTFDENFLKRFARVNYKTNQTLLLTMGYSFSLFNRILSRTDLTQVENTWFGTEMATRTIRPKENNKTTWYFRSLTIENFDGTIGYGIVYENKKEMCDFFPNIQLTIMN</sequence>
<evidence type="ECO:0000313" key="1">
    <source>
        <dbReference type="EMBL" id="CAF1360082.1"/>
    </source>
</evidence>
<dbReference type="InterPro" id="IPR006740">
    <property type="entry name" value="DUF604"/>
</dbReference>
<gene>
    <name evidence="2" type="ORF">JBS370_LOCUS22022</name>
    <name evidence="1" type="ORF">ZHD862_LOCUS31026</name>
</gene>
<proteinExistence type="predicted"/>
<organism evidence="1 3">
    <name type="scientific">Rotaria sordida</name>
    <dbReference type="NCBI Taxonomy" id="392033"/>
    <lineage>
        <taxon>Eukaryota</taxon>
        <taxon>Metazoa</taxon>
        <taxon>Spiralia</taxon>
        <taxon>Gnathifera</taxon>
        <taxon>Rotifera</taxon>
        <taxon>Eurotatoria</taxon>
        <taxon>Bdelloidea</taxon>
        <taxon>Philodinida</taxon>
        <taxon>Philodinidae</taxon>
        <taxon>Rotaria</taxon>
    </lineage>
</organism>
<dbReference type="PANTHER" id="PTHR10811">
    <property type="entry name" value="FRINGE-RELATED"/>
    <property type="match status" value="1"/>
</dbReference>
<evidence type="ECO:0000313" key="2">
    <source>
        <dbReference type="EMBL" id="CAF3922817.1"/>
    </source>
</evidence>
<dbReference type="EMBL" id="CAJOBD010003010">
    <property type="protein sequence ID" value="CAF3922817.1"/>
    <property type="molecule type" value="Genomic_DNA"/>
</dbReference>
<dbReference type="Pfam" id="PF04646">
    <property type="entry name" value="DUF604"/>
    <property type="match status" value="1"/>
</dbReference>
<evidence type="ECO:0008006" key="4">
    <source>
        <dbReference type="Google" id="ProtNLM"/>
    </source>
</evidence>
<accession>A0A815I319</accession>
<comment type="caution">
    <text evidence="1">The sequence shown here is derived from an EMBL/GenBank/DDBJ whole genome shotgun (WGS) entry which is preliminary data.</text>
</comment>
<dbReference type="Gene3D" id="3.90.550.50">
    <property type="match status" value="1"/>
</dbReference>
<dbReference type="Proteomes" id="UP000663864">
    <property type="component" value="Unassembled WGS sequence"/>
</dbReference>
<dbReference type="Proteomes" id="UP000663836">
    <property type="component" value="Unassembled WGS sequence"/>
</dbReference>
<dbReference type="EMBL" id="CAJNOT010003039">
    <property type="protein sequence ID" value="CAF1360082.1"/>
    <property type="molecule type" value="Genomic_DNA"/>
</dbReference>